<proteinExistence type="predicted"/>
<keyword evidence="2" id="KW-0067">ATP-binding</keyword>
<gene>
    <name evidence="3" type="ORF">IBL26_07355</name>
</gene>
<reference evidence="3 4" key="1">
    <citation type="journal article" date="2013" name="Int. J. Syst. Evol. Microbiol.">
        <title>Roseomonas aerophila sp. nov., isolated from air.</title>
        <authorList>
            <person name="Kim S.J."/>
            <person name="Weon H.Y."/>
            <person name="Ahn J.H."/>
            <person name="Hong S.B."/>
            <person name="Seok S.J."/>
            <person name="Whang K.S."/>
            <person name="Kwon S.W."/>
        </authorList>
    </citation>
    <scope>NUCLEOTIDE SEQUENCE [LARGE SCALE GENOMIC DNA]</scope>
    <source>
        <strain evidence="3 4">NBRC 108923</strain>
    </source>
</reference>
<dbReference type="InterPro" id="IPR043129">
    <property type="entry name" value="ATPase_NBD"/>
</dbReference>
<dbReference type="Gene3D" id="3.30.420.40">
    <property type="match status" value="3"/>
</dbReference>
<dbReference type="Proteomes" id="UP000626026">
    <property type="component" value="Unassembled WGS sequence"/>
</dbReference>
<protein>
    <submittedName>
        <fullName evidence="3">Hsp70 family protein</fullName>
    </submittedName>
</protein>
<dbReference type="InterPro" id="IPR042054">
    <property type="entry name" value="YegD-like"/>
</dbReference>
<evidence type="ECO:0000256" key="2">
    <source>
        <dbReference type="ARBA" id="ARBA00022840"/>
    </source>
</evidence>
<accession>A0ABR7RK13</accession>
<evidence type="ECO:0000313" key="3">
    <source>
        <dbReference type="EMBL" id="MBC9206651.1"/>
    </source>
</evidence>
<dbReference type="PANTHER" id="PTHR42749">
    <property type="entry name" value="CELL SHAPE-DETERMINING PROTEIN MREB"/>
    <property type="match status" value="1"/>
</dbReference>
<dbReference type="PRINTS" id="PR00301">
    <property type="entry name" value="HEATSHOCK70"/>
</dbReference>
<evidence type="ECO:0000313" key="4">
    <source>
        <dbReference type="Proteomes" id="UP000626026"/>
    </source>
</evidence>
<dbReference type="RefSeq" id="WP_187783829.1">
    <property type="nucleotide sequence ID" value="NZ_JACTVA010000009.1"/>
</dbReference>
<dbReference type="SUPFAM" id="SSF53067">
    <property type="entry name" value="Actin-like ATPase domain"/>
    <property type="match status" value="2"/>
</dbReference>
<evidence type="ECO:0000256" key="1">
    <source>
        <dbReference type="ARBA" id="ARBA00022741"/>
    </source>
</evidence>
<dbReference type="CDD" id="cd10231">
    <property type="entry name" value="ASKHA_NBD_HSP70_YegD-like"/>
    <property type="match status" value="1"/>
</dbReference>
<keyword evidence="1" id="KW-0547">Nucleotide-binding</keyword>
<organism evidence="3 4">
    <name type="scientific">Teichococcus aerophilus</name>
    <dbReference type="NCBI Taxonomy" id="1224513"/>
    <lineage>
        <taxon>Bacteria</taxon>
        <taxon>Pseudomonadati</taxon>
        <taxon>Pseudomonadota</taxon>
        <taxon>Alphaproteobacteria</taxon>
        <taxon>Acetobacterales</taxon>
        <taxon>Roseomonadaceae</taxon>
        <taxon>Roseomonas</taxon>
    </lineage>
</organism>
<comment type="caution">
    <text evidence="3">The sequence shown here is derived from an EMBL/GenBank/DDBJ whole genome shotgun (WGS) entry which is preliminary data.</text>
</comment>
<dbReference type="Pfam" id="PF00012">
    <property type="entry name" value="HSP70"/>
    <property type="match status" value="1"/>
</dbReference>
<dbReference type="InterPro" id="IPR013126">
    <property type="entry name" value="Hsp_70_fam"/>
</dbReference>
<name>A0ABR7RK13_9PROT</name>
<dbReference type="PANTHER" id="PTHR42749:SF1">
    <property type="entry name" value="CELL SHAPE-DETERMINING PROTEIN MREB"/>
    <property type="match status" value="1"/>
</dbReference>
<dbReference type="EMBL" id="JACTVA010000009">
    <property type="protein sequence ID" value="MBC9206651.1"/>
    <property type="molecule type" value="Genomic_DNA"/>
</dbReference>
<dbReference type="Gene3D" id="3.90.640.10">
    <property type="entry name" value="Actin, Chain A, domain 4"/>
    <property type="match status" value="2"/>
</dbReference>
<keyword evidence="4" id="KW-1185">Reference proteome</keyword>
<sequence>MHDVIGIDFGTTNSVIALRQADGQVASIRYAAGQGVVDTFRSVLCFWAEESGANRGRLEHAAGPNAIEAYLDDPLGSRLIMSMKSYLASRSFVETRVFNRPFALEDLISTFLRSLVAGAVGAPSLGSARVIAGRPVRFVGETADDSLAERRLRAAFNGAGWSDVDLALEPEAAGHRFASTLEGAANVLVGDFGGGTSDFSILRFEPGARRRVVPLGHAGVGIAGDAFDFRIIDNVVSPKLGKGGTYKVMDTALPVPPAFFTSFARWHQLSLMRAPKTLREINEVARLAAEPERLRHLIRLVEDEVGYALYQSVSAAKAGLSKTDSTVLQFTHRDFAVEERIERADFERWIAPELAQLSAAIDRALTDAKLAPGQVDRVFLTGGTSLVPAVRRLFDDRFGAERVTGGGEFVSVAEGLALIGAAA</sequence>